<dbReference type="PANTHER" id="PTHR30562:SF1">
    <property type="entry name" value="UVRABC SYSTEM PROTEIN C"/>
    <property type="match status" value="1"/>
</dbReference>
<feature type="non-terminal residue" evidence="2">
    <location>
        <position position="1"/>
    </location>
</feature>
<evidence type="ECO:0000313" key="2">
    <source>
        <dbReference type="EMBL" id="GAG50512.1"/>
    </source>
</evidence>
<dbReference type="EMBL" id="BARS01050673">
    <property type="protein sequence ID" value="GAG50512.1"/>
    <property type="molecule type" value="Genomic_DNA"/>
</dbReference>
<feature type="non-terminal residue" evidence="2">
    <location>
        <position position="237"/>
    </location>
</feature>
<name>X0YV33_9ZZZZ</name>
<evidence type="ECO:0000259" key="1">
    <source>
        <dbReference type="PROSITE" id="PS50164"/>
    </source>
</evidence>
<dbReference type="Gene3D" id="3.40.1440.10">
    <property type="entry name" value="GIY-YIG endonuclease"/>
    <property type="match status" value="1"/>
</dbReference>
<sequence>QKDRLDVIRERVKSFPTGPGLYFMKAPGDVVLYIGKAKNVRARVAGYFQPGSDLMTSRGPKILEMVHKVETVDYLEAKSEVDAILQEARLIKDIRPAYNTALVDSKTFPYMEITTREQFPGVYITRNPTNARSRLFGPFTGARDLRAVLVVLQKIFKFRTCNLDIRQDDDKRRFFRPCILYSIKQCTAPCAARIERKEYRKLINDLVKFLQSKRSTVLRTLKKQMDTAAVARDYEAA</sequence>
<feature type="domain" description="GIY-YIG" evidence="1">
    <location>
        <begin position="17"/>
        <end position="100"/>
    </location>
</feature>
<organism evidence="2">
    <name type="scientific">marine sediment metagenome</name>
    <dbReference type="NCBI Taxonomy" id="412755"/>
    <lineage>
        <taxon>unclassified sequences</taxon>
        <taxon>metagenomes</taxon>
        <taxon>ecological metagenomes</taxon>
    </lineage>
</organism>
<dbReference type="AlphaFoldDB" id="X0YV33"/>
<dbReference type="CDD" id="cd10434">
    <property type="entry name" value="GIY-YIG_UvrC_Cho"/>
    <property type="match status" value="1"/>
</dbReference>
<dbReference type="InterPro" id="IPR035901">
    <property type="entry name" value="GIY-YIG_endonuc_sf"/>
</dbReference>
<dbReference type="PROSITE" id="PS50164">
    <property type="entry name" value="GIY_YIG"/>
    <property type="match status" value="1"/>
</dbReference>
<reference evidence="2" key="1">
    <citation type="journal article" date="2014" name="Front. Microbiol.">
        <title>High frequency of phylogenetically diverse reductive dehalogenase-homologous genes in deep subseafloor sedimentary metagenomes.</title>
        <authorList>
            <person name="Kawai M."/>
            <person name="Futagami T."/>
            <person name="Toyoda A."/>
            <person name="Takaki Y."/>
            <person name="Nishi S."/>
            <person name="Hori S."/>
            <person name="Arai W."/>
            <person name="Tsubouchi T."/>
            <person name="Morono Y."/>
            <person name="Uchiyama I."/>
            <person name="Ito T."/>
            <person name="Fujiyama A."/>
            <person name="Inagaki F."/>
            <person name="Takami H."/>
        </authorList>
    </citation>
    <scope>NUCLEOTIDE SEQUENCE</scope>
    <source>
        <strain evidence="2">Expedition CK06-06</strain>
    </source>
</reference>
<proteinExistence type="predicted"/>
<dbReference type="GO" id="GO:0006289">
    <property type="term" value="P:nucleotide-excision repair"/>
    <property type="evidence" value="ECO:0007669"/>
    <property type="project" value="InterPro"/>
</dbReference>
<dbReference type="InterPro" id="IPR050066">
    <property type="entry name" value="UvrABC_protein_C"/>
</dbReference>
<accession>X0YV33</accession>
<dbReference type="InterPro" id="IPR000305">
    <property type="entry name" value="GIY-YIG_endonuc"/>
</dbReference>
<dbReference type="SMART" id="SM00465">
    <property type="entry name" value="GIYc"/>
    <property type="match status" value="1"/>
</dbReference>
<gene>
    <name evidence="2" type="ORF">S01H1_75604</name>
</gene>
<dbReference type="SUPFAM" id="SSF82771">
    <property type="entry name" value="GIY-YIG endonuclease"/>
    <property type="match status" value="1"/>
</dbReference>
<comment type="caution">
    <text evidence="2">The sequence shown here is derived from an EMBL/GenBank/DDBJ whole genome shotgun (WGS) entry which is preliminary data.</text>
</comment>
<dbReference type="GO" id="GO:0009380">
    <property type="term" value="C:excinuclease repair complex"/>
    <property type="evidence" value="ECO:0007669"/>
    <property type="project" value="TreeGrafter"/>
</dbReference>
<dbReference type="PANTHER" id="PTHR30562">
    <property type="entry name" value="UVRC/OXIDOREDUCTASE"/>
    <property type="match status" value="1"/>
</dbReference>
<dbReference type="InterPro" id="IPR047296">
    <property type="entry name" value="GIY-YIG_UvrC_Cho"/>
</dbReference>
<protein>
    <recommendedName>
        <fullName evidence="1">GIY-YIG domain-containing protein</fullName>
    </recommendedName>
</protein>